<dbReference type="SUPFAM" id="SSF101447">
    <property type="entry name" value="Formin homology 2 domain (FH2 domain)"/>
    <property type="match status" value="1"/>
</dbReference>
<gene>
    <name evidence="1" type="ORF">ABID56_002596</name>
</gene>
<dbReference type="Proteomes" id="UP001549167">
    <property type="component" value="Unassembled WGS sequence"/>
</dbReference>
<comment type="caution">
    <text evidence="1">The sequence shown here is derived from an EMBL/GenBank/DDBJ whole genome shotgun (WGS) entry which is preliminary data.</text>
</comment>
<keyword evidence="2" id="KW-1185">Reference proteome</keyword>
<reference evidence="1 2" key="1">
    <citation type="submission" date="2024-06" db="EMBL/GenBank/DDBJ databases">
        <title>Genomic Encyclopedia of Type Strains, Phase IV (KMG-IV): sequencing the most valuable type-strain genomes for metagenomic binning, comparative biology and taxonomic classification.</title>
        <authorList>
            <person name="Goeker M."/>
        </authorList>
    </citation>
    <scope>NUCLEOTIDE SEQUENCE [LARGE SCALE GENOMIC DNA]</scope>
    <source>
        <strain evidence="1 2">DSM 23520</strain>
    </source>
</reference>
<accession>A0ABV2KYH2</accession>
<protein>
    <submittedName>
        <fullName evidence="1">G3E family GTPase</fullName>
    </submittedName>
</protein>
<organism evidence="1 2">
    <name type="scientific">Alkalibacillus flavidus</name>
    <dbReference type="NCBI Taxonomy" id="546021"/>
    <lineage>
        <taxon>Bacteria</taxon>
        <taxon>Bacillati</taxon>
        <taxon>Bacillota</taxon>
        <taxon>Bacilli</taxon>
        <taxon>Bacillales</taxon>
        <taxon>Bacillaceae</taxon>
        <taxon>Alkalibacillus</taxon>
    </lineage>
</organism>
<proteinExistence type="predicted"/>
<sequence>MKTGKVSIKSINGHLYVYSWQYVPVHLRNNPDSKYKWLYIGPLHSQEVDDFIHSLSEEDQEQIFEMIEERKQYLHDIERIKQQLLKQKPTKTEYERIKQINNTKNRNKQLHEFDKKLNRLSKKKLQNQYSKS</sequence>
<evidence type="ECO:0000313" key="2">
    <source>
        <dbReference type="Proteomes" id="UP001549167"/>
    </source>
</evidence>
<evidence type="ECO:0000313" key="1">
    <source>
        <dbReference type="EMBL" id="MET3684459.1"/>
    </source>
</evidence>
<dbReference type="RefSeq" id="WP_354221827.1">
    <property type="nucleotide sequence ID" value="NZ_JBEPMX010000021.1"/>
</dbReference>
<dbReference type="EMBL" id="JBEPMX010000021">
    <property type="protein sequence ID" value="MET3684459.1"/>
    <property type="molecule type" value="Genomic_DNA"/>
</dbReference>
<name>A0ABV2KYH2_9BACI</name>